<organism evidence="1 2">
    <name type="scientific">Lasius platythorax</name>
    <dbReference type="NCBI Taxonomy" id="488582"/>
    <lineage>
        <taxon>Eukaryota</taxon>
        <taxon>Metazoa</taxon>
        <taxon>Ecdysozoa</taxon>
        <taxon>Arthropoda</taxon>
        <taxon>Hexapoda</taxon>
        <taxon>Insecta</taxon>
        <taxon>Pterygota</taxon>
        <taxon>Neoptera</taxon>
        <taxon>Endopterygota</taxon>
        <taxon>Hymenoptera</taxon>
        <taxon>Apocrita</taxon>
        <taxon>Aculeata</taxon>
        <taxon>Formicoidea</taxon>
        <taxon>Formicidae</taxon>
        <taxon>Formicinae</taxon>
        <taxon>Lasius</taxon>
        <taxon>Lasius</taxon>
    </lineage>
</organism>
<reference evidence="1" key="1">
    <citation type="submission" date="2024-04" db="EMBL/GenBank/DDBJ databases">
        <authorList>
            <consortium name="Molecular Ecology Group"/>
        </authorList>
    </citation>
    <scope>NUCLEOTIDE SEQUENCE</scope>
</reference>
<keyword evidence="2" id="KW-1185">Reference proteome</keyword>
<accession>A0AAV2P271</accession>
<proteinExistence type="predicted"/>
<gene>
    <name evidence="1" type="ORF">LPLAT_LOCUS12287</name>
</gene>
<sequence>MRRAVAEFTSAAFSGTGRLIKGPNTRMQARTKILSRCLAVIEMAFAAVYSVHAARHRQKGFELAANFLGANGGGKKGERQGMSERGEGLQPACCTIFRPLRVHARLYPRGHKWLCGCQRFAKQEETAFAW</sequence>
<name>A0AAV2P271_9HYME</name>
<evidence type="ECO:0000313" key="2">
    <source>
        <dbReference type="Proteomes" id="UP001497644"/>
    </source>
</evidence>
<evidence type="ECO:0000313" key="1">
    <source>
        <dbReference type="EMBL" id="CAL1687005.1"/>
    </source>
</evidence>
<protein>
    <submittedName>
        <fullName evidence="1">Uncharacterized protein</fullName>
    </submittedName>
</protein>
<dbReference type="Proteomes" id="UP001497644">
    <property type="component" value="Chromosome 7"/>
</dbReference>
<dbReference type="AlphaFoldDB" id="A0AAV2P271"/>
<dbReference type="EMBL" id="OZ034830">
    <property type="protein sequence ID" value="CAL1687005.1"/>
    <property type="molecule type" value="Genomic_DNA"/>
</dbReference>